<dbReference type="GO" id="GO:0015562">
    <property type="term" value="F:efflux transmembrane transporter activity"/>
    <property type="evidence" value="ECO:0007669"/>
    <property type="project" value="TreeGrafter"/>
</dbReference>
<reference evidence="6 7" key="1">
    <citation type="submission" date="2016-10" db="EMBL/GenBank/DDBJ databases">
        <authorList>
            <person name="de Groot N.N."/>
        </authorList>
    </citation>
    <scope>NUCLEOTIDE SEQUENCE [LARGE SCALE GENOMIC DNA]</scope>
    <source>
        <strain evidence="6 7">DSM 29619</strain>
    </source>
</reference>
<dbReference type="AlphaFoldDB" id="A0A1I1KER2"/>
<evidence type="ECO:0000256" key="2">
    <source>
        <dbReference type="SAM" id="Coils"/>
    </source>
</evidence>
<dbReference type="Gene3D" id="2.40.420.20">
    <property type="match status" value="1"/>
</dbReference>
<dbReference type="InterPro" id="IPR058637">
    <property type="entry name" value="YknX-like_C"/>
</dbReference>
<keyword evidence="4" id="KW-0732">Signal</keyword>
<dbReference type="SUPFAM" id="SSF111369">
    <property type="entry name" value="HlyD-like secretion proteins"/>
    <property type="match status" value="1"/>
</dbReference>
<dbReference type="Gene3D" id="2.40.50.100">
    <property type="match status" value="1"/>
</dbReference>
<feature type="chain" id="PRO_5014128696" evidence="4">
    <location>
        <begin position="28"/>
        <end position="399"/>
    </location>
</feature>
<accession>A0A1I1KER2</accession>
<comment type="similarity">
    <text evidence="1">Belongs to the membrane fusion protein (MFP) (TC 8.A.1) family.</text>
</comment>
<dbReference type="Pfam" id="PF25989">
    <property type="entry name" value="YknX_C"/>
    <property type="match status" value="1"/>
</dbReference>
<keyword evidence="2" id="KW-0175">Coiled coil</keyword>
<sequence>MKTSLIIAGGLLGVAAAASLALSGMQAGPEDSVRTTDTPGTAQATALTVAVATPQSDLWPRDIQASGWTAAWQEAVISSEVGGQRITALNYDVGDTVEEGAVLAELSRASLENDILELQASLDSVKAAQEQATADADRARRLQQQGSGSISDQQINEYLMTERQARADVASAEAALASASLDLENTTLRAVSGGVISSRSATLGAGVSEGEELFRLIRDNRIEWQAEVPLRQTFGLKVGTPARIPTPIGDVTGKIRRIAPSASDTNGRVKVYVDIDQLPGDIEPKIGVMISGRFQTGEDSALHVPSSAVVLQDGFAYVFVLEDGDTVRRQRVETGRRQDNRVEITSDLKSDAQVVQSGGAFLTDGSRVRVTDAAPVETSALSAETPAETPETSAEGAAE</sequence>
<keyword evidence="7" id="KW-1185">Reference proteome</keyword>
<dbReference type="NCBIfam" id="TIGR01730">
    <property type="entry name" value="RND_mfp"/>
    <property type="match status" value="1"/>
</dbReference>
<dbReference type="InterPro" id="IPR006143">
    <property type="entry name" value="RND_pump_MFP"/>
</dbReference>
<dbReference type="OrthoDB" id="7265739at2"/>
<dbReference type="Gene3D" id="1.10.287.470">
    <property type="entry name" value="Helix hairpin bin"/>
    <property type="match status" value="1"/>
</dbReference>
<evidence type="ECO:0000313" key="7">
    <source>
        <dbReference type="Proteomes" id="UP000231644"/>
    </source>
</evidence>
<proteinExistence type="inferred from homology"/>
<dbReference type="PANTHER" id="PTHR30469">
    <property type="entry name" value="MULTIDRUG RESISTANCE PROTEIN MDTA"/>
    <property type="match status" value="1"/>
</dbReference>
<dbReference type="GO" id="GO:1990281">
    <property type="term" value="C:efflux pump complex"/>
    <property type="evidence" value="ECO:0007669"/>
    <property type="project" value="TreeGrafter"/>
</dbReference>
<dbReference type="PANTHER" id="PTHR30469:SF15">
    <property type="entry name" value="HLYD FAMILY OF SECRETION PROTEINS"/>
    <property type="match status" value="1"/>
</dbReference>
<evidence type="ECO:0000256" key="1">
    <source>
        <dbReference type="ARBA" id="ARBA00009477"/>
    </source>
</evidence>
<feature type="domain" description="YknX-like C-terminal permuted SH3-like" evidence="5">
    <location>
        <begin position="301"/>
        <end position="370"/>
    </location>
</feature>
<evidence type="ECO:0000259" key="5">
    <source>
        <dbReference type="Pfam" id="PF25989"/>
    </source>
</evidence>
<dbReference type="STRING" id="517719.SAMN05421762_1463"/>
<name>A0A1I1KER2_9RHOB</name>
<dbReference type="RefSeq" id="WP_093452175.1">
    <property type="nucleotide sequence ID" value="NZ_FNZG01000003.1"/>
</dbReference>
<dbReference type="EMBL" id="FOLX01000001">
    <property type="protein sequence ID" value="SFC59454.1"/>
    <property type="molecule type" value="Genomic_DNA"/>
</dbReference>
<evidence type="ECO:0000313" key="6">
    <source>
        <dbReference type="EMBL" id="SFC59454.1"/>
    </source>
</evidence>
<feature type="compositionally biased region" description="Low complexity" evidence="3">
    <location>
        <begin position="382"/>
        <end position="399"/>
    </location>
</feature>
<organism evidence="6 7">
    <name type="scientific">Pseudooceanicola nitratireducens</name>
    <dbReference type="NCBI Taxonomy" id="517719"/>
    <lineage>
        <taxon>Bacteria</taxon>
        <taxon>Pseudomonadati</taxon>
        <taxon>Pseudomonadota</taxon>
        <taxon>Alphaproteobacteria</taxon>
        <taxon>Rhodobacterales</taxon>
        <taxon>Paracoccaceae</taxon>
        <taxon>Pseudooceanicola</taxon>
    </lineage>
</organism>
<dbReference type="Proteomes" id="UP000231644">
    <property type="component" value="Unassembled WGS sequence"/>
</dbReference>
<evidence type="ECO:0000256" key="4">
    <source>
        <dbReference type="SAM" id="SignalP"/>
    </source>
</evidence>
<feature type="signal peptide" evidence="4">
    <location>
        <begin position="1"/>
        <end position="27"/>
    </location>
</feature>
<gene>
    <name evidence="6" type="ORF">SAMN05421762_1463</name>
</gene>
<protein>
    <submittedName>
        <fullName evidence="6">RND family efflux transporter, MFP subunit</fullName>
    </submittedName>
</protein>
<feature type="coiled-coil region" evidence="2">
    <location>
        <begin position="108"/>
        <end position="145"/>
    </location>
</feature>
<dbReference type="Gene3D" id="2.40.30.170">
    <property type="match status" value="1"/>
</dbReference>
<feature type="region of interest" description="Disordered" evidence="3">
    <location>
        <begin position="366"/>
        <end position="399"/>
    </location>
</feature>
<evidence type="ECO:0000256" key="3">
    <source>
        <dbReference type="SAM" id="MobiDB-lite"/>
    </source>
</evidence>